<comment type="caution">
    <text evidence="1">The sequence shown here is derived from an EMBL/GenBank/DDBJ whole genome shotgun (WGS) entry which is preliminary data.</text>
</comment>
<organism evidence="1 2">
    <name type="scientific">Mucilaginibacter glaciei</name>
    <dbReference type="NCBI Taxonomy" id="2772109"/>
    <lineage>
        <taxon>Bacteria</taxon>
        <taxon>Pseudomonadati</taxon>
        <taxon>Bacteroidota</taxon>
        <taxon>Sphingobacteriia</taxon>
        <taxon>Sphingobacteriales</taxon>
        <taxon>Sphingobacteriaceae</taxon>
        <taxon>Mucilaginibacter</taxon>
    </lineage>
</organism>
<evidence type="ECO:0000313" key="1">
    <source>
        <dbReference type="EMBL" id="MBD1393598.1"/>
    </source>
</evidence>
<reference evidence="1" key="1">
    <citation type="submission" date="2020-09" db="EMBL/GenBank/DDBJ databases">
        <title>Novel species of Mucilaginibacter isolated from a glacier on the Tibetan Plateau.</title>
        <authorList>
            <person name="Liu Q."/>
            <person name="Xin Y.-H."/>
        </authorList>
    </citation>
    <scope>NUCLEOTIDE SEQUENCE</scope>
    <source>
        <strain evidence="1">ZB1P21</strain>
    </source>
</reference>
<accession>A0A926NXF1</accession>
<name>A0A926NXF1_9SPHI</name>
<dbReference type="AlphaFoldDB" id="A0A926NXF1"/>
<dbReference type="Gene3D" id="2.40.70.10">
    <property type="entry name" value="Acid Proteases"/>
    <property type="match status" value="1"/>
</dbReference>
<dbReference type="InterPro" id="IPR021109">
    <property type="entry name" value="Peptidase_aspartic_dom_sf"/>
</dbReference>
<dbReference type="RefSeq" id="WP_191163339.1">
    <property type="nucleotide sequence ID" value="NZ_JACWMX010000004.1"/>
</dbReference>
<dbReference type="Proteomes" id="UP000619078">
    <property type="component" value="Unassembled WGS sequence"/>
</dbReference>
<gene>
    <name evidence="1" type="ORF">IDJ76_10860</name>
</gene>
<keyword evidence="2" id="KW-1185">Reference proteome</keyword>
<evidence type="ECO:0008006" key="3">
    <source>
        <dbReference type="Google" id="ProtNLM"/>
    </source>
</evidence>
<protein>
    <recommendedName>
        <fullName evidence="3">Aspartyl protease</fullName>
    </recommendedName>
</protein>
<proteinExistence type="predicted"/>
<evidence type="ECO:0000313" key="2">
    <source>
        <dbReference type="Proteomes" id="UP000619078"/>
    </source>
</evidence>
<sequence length="387" mass="44256">MKHILALLLASIPVVGFSQNKLPVIKAVTNQAKIYEQDNPVSNWNINPRIKKDVFTTGKLTRVKTIKFKTDIDSLSFRMGPGQRKDFIVLLNGKDSCHTSIQSPAIKDFSKLPVQIHDTIPFFVNKFNTNFIRVTFNNADSLLLNFDTGATDVSFTADALKQKVKSHFDLYNTNYNITVGHQTYQTKIYDIQIAGNEVDGLLGWDLFDGMIVELDYDHNQLMVHSKMPKQILQDRNYSKFNIRYIKNRPFIETEILQSGIRSKGWFLFDLGYQRTVMLDNDLLHEARFPTEKMAVIKKVIMHGVRGNEIPVITANLQKLKLGNFELNDVSAQLLGQNKPMRGINIHIVGTDILKRFNTVLDFQKNEIYLKPNQLFGVPYAEQKKSGT</sequence>
<dbReference type="EMBL" id="JACWMX010000004">
    <property type="protein sequence ID" value="MBD1393598.1"/>
    <property type="molecule type" value="Genomic_DNA"/>
</dbReference>